<evidence type="ECO:0008006" key="3">
    <source>
        <dbReference type="Google" id="ProtNLM"/>
    </source>
</evidence>
<dbReference type="STRING" id="1526658.BHK69_26205"/>
<evidence type="ECO:0000313" key="1">
    <source>
        <dbReference type="EMBL" id="AOO83469.1"/>
    </source>
</evidence>
<dbReference type="CDD" id="cd03025">
    <property type="entry name" value="DsbA_FrnE_like"/>
    <property type="match status" value="1"/>
</dbReference>
<dbReference type="SUPFAM" id="SSF52833">
    <property type="entry name" value="Thioredoxin-like"/>
    <property type="match status" value="1"/>
</dbReference>
<proteinExistence type="predicted"/>
<dbReference type="RefSeq" id="WP_069692669.1">
    <property type="nucleotide sequence ID" value="NZ_CP017147.1"/>
</dbReference>
<organism evidence="1 2">
    <name type="scientific">Bosea vaviloviae</name>
    <dbReference type="NCBI Taxonomy" id="1526658"/>
    <lineage>
        <taxon>Bacteria</taxon>
        <taxon>Pseudomonadati</taxon>
        <taxon>Pseudomonadota</taxon>
        <taxon>Alphaproteobacteria</taxon>
        <taxon>Hyphomicrobiales</taxon>
        <taxon>Boseaceae</taxon>
        <taxon>Bosea</taxon>
    </lineage>
</organism>
<gene>
    <name evidence="1" type="ORF">BHK69_26205</name>
</gene>
<dbReference type="Proteomes" id="UP000094969">
    <property type="component" value="Chromosome"/>
</dbReference>
<keyword evidence="2" id="KW-1185">Reference proteome</keyword>
<accession>A0A1D7U801</accession>
<name>A0A1D7U801_9HYPH</name>
<evidence type="ECO:0000313" key="2">
    <source>
        <dbReference type="Proteomes" id="UP000094969"/>
    </source>
</evidence>
<dbReference type="Gene3D" id="3.40.30.10">
    <property type="entry name" value="Glutaredoxin"/>
    <property type="match status" value="1"/>
</dbReference>
<dbReference type="KEGG" id="bvv:BHK69_26205"/>
<dbReference type="AlphaFoldDB" id="A0A1D7U801"/>
<dbReference type="InterPro" id="IPR036249">
    <property type="entry name" value="Thioredoxin-like_sf"/>
</dbReference>
<sequence length="218" mass="23604">MIQLDYLFDPLCGWCYGATPMIATLADHGEIALRLVPTGLFAGSGVRRMDEAFAAYAWSSDQRIAQMTGQSFTEAYRRQVLTVADHLLDSGPASLALTTVARHAPERERETLRAIQEARYVEGQDITALPVLLGILERLDLPAAAAELADPSDELLAADEARMTEGRTLMAAHHASGVPALIRHDGDETKLLRLDALFGDFTAFLGQLGLAQPDKATS</sequence>
<reference evidence="1 2" key="1">
    <citation type="journal article" date="2015" name="Antonie Van Leeuwenhoek">
        <title>Bosea vaviloviae sp. nov., a new species of slow-growing rhizobia isolated from nodules of the relict species Vavilovia formosa (Stev.) Fed.</title>
        <authorList>
            <person name="Safronova V.I."/>
            <person name="Kuznetsova I.G."/>
            <person name="Sazanova A.L."/>
            <person name="Kimeklis A.K."/>
            <person name="Belimov A.A."/>
            <person name="Andronov E.E."/>
            <person name="Pinaev A.G."/>
            <person name="Chizhevskaya E.P."/>
            <person name="Pukhaev A.R."/>
            <person name="Popov K.P."/>
            <person name="Willems A."/>
            <person name="Tikhonovich I.A."/>
        </authorList>
    </citation>
    <scope>NUCLEOTIDE SEQUENCE [LARGE SCALE GENOMIC DNA]</scope>
    <source>
        <strain evidence="1 2">Vaf18</strain>
    </source>
</reference>
<dbReference type="EMBL" id="CP017147">
    <property type="protein sequence ID" value="AOO83469.1"/>
    <property type="molecule type" value="Genomic_DNA"/>
</dbReference>
<protein>
    <recommendedName>
        <fullName evidence="3">Protein-disulfide isomerase</fullName>
    </recommendedName>
</protein>